<evidence type="ECO:0000313" key="1">
    <source>
        <dbReference type="EMBL" id="ACL43782.1"/>
    </source>
</evidence>
<protein>
    <submittedName>
        <fullName evidence="1">Uncharacterized protein</fullName>
    </submittedName>
</protein>
<sequence>MKPAFERNQKVRFIGGVGIIKGCITDSSSQLYIVEMDMGPAPAIGRVGNETTILLHASEIKSLA</sequence>
<organism evidence="1">
    <name type="scientific">Cyanothece sp. (strain PCC 7425 / ATCC 29141)</name>
    <dbReference type="NCBI Taxonomy" id="395961"/>
    <lineage>
        <taxon>Bacteria</taxon>
        <taxon>Bacillati</taxon>
        <taxon>Cyanobacteriota</taxon>
        <taxon>Cyanophyceae</taxon>
        <taxon>Gomontiellales</taxon>
        <taxon>Cyanothecaceae</taxon>
        <taxon>Cyanothece</taxon>
    </lineage>
</organism>
<proteinExistence type="predicted"/>
<dbReference type="AlphaFoldDB" id="B8HNQ1"/>
<dbReference type="HOGENOM" id="CLU_190686_0_0_3"/>
<dbReference type="KEGG" id="cyn:Cyan7425_1409"/>
<accession>B8HNQ1</accession>
<name>B8HNQ1_CYAP4</name>
<dbReference type="eggNOG" id="ENOG5033MDE">
    <property type="taxonomic scope" value="Bacteria"/>
</dbReference>
<reference evidence="1" key="1">
    <citation type="submission" date="2009-01" db="EMBL/GenBank/DDBJ databases">
        <title>Complete sequence of chromosome Cyanothece sp. PCC 7425.</title>
        <authorList>
            <consortium name="US DOE Joint Genome Institute"/>
            <person name="Lucas S."/>
            <person name="Copeland A."/>
            <person name="Lapidus A."/>
            <person name="Glavina del Rio T."/>
            <person name="Dalin E."/>
            <person name="Tice H."/>
            <person name="Bruce D."/>
            <person name="Goodwin L."/>
            <person name="Pitluck S."/>
            <person name="Sims D."/>
            <person name="Meineke L."/>
            <person name="Brettin T."/>
            <person name="Detter J.C."/>
            <person name="Han C."/>
            <person name="Larimer F."/>
            <person name="Land M."/>
            <person name="Hauser L."/>
            <person name="Kyrpides N."/>
            <person name="Ovchinnikova G."/>
            <person name="Liberton M."/>
            <person name="Stoeckel J."/>
            <person name="Banerjee A."/>
            <person name="Singh A."/>
            <person name="Page L."/>
            <person name="Sato H."/>
            <person name="Zhao L."/>
            <person name="Sherman L."/>
            <person name="Pakrasi H."/>
            <person name="Richardson P."/>
        </authorList>
    </citation>
    <scope>NUCLEOTIDE SEQUENCE</scope>
    <source>
        <strain evidence="1">PCC 7425</strain>
    </source>
</reference>
<dbReference type="EMBL" id="CP001344">
    <property type="protein sequence ID" value="ACL43782.1"/>
    <property type="molecule type" value="Genomic_DNA"/>
</dbReference>
<dbReference type="OrthoDB" id="532730at2"/>
<gene>
    <name evidence="1" type="ordered locus">Cyan7425_1409</name>
</gene>